<dbReference type="PRINTS" id="PR00740">
    <property type="entry name" value="GLHYDRLASE27"/>
</dbReference>
<comment type="similarity">
    <text evidence="1 5">Belongs to the glycosyl hydrolase 27 family.</text>
</comment>
<dbReference type="InterPro" id="IPR002241">
    <property type="entry name" value="Glyco_hydro_27"/>
</dbReference>
<evidence type="ECO:0000256" key="2">
    <source>
        <dbReference type="ARBA" id="ARBA00022729"/>
    </source>
</evidence>
<protein>
    <recommendedName>
        <fullName evidence="5">Alpha-galactosidase</fullName>
        <ecNumber evidence="5">3.2.1.22</ecNumber>
    </recommendedName>
    <alternativeName>
        <fullName evidence="5">Melibiase</fullName>
    </alternativeName>
</protein>
<dbReference type="SUPFAM" id="SSF51445">
    <property type="entry name" value="(Trans)glycosidases"/>
    <property type="match status" value="1"/>
</dbReference>
<evidence type="ECO:0000256" key="6">
    <source>
        <dbReference type="SAM" id="SignalP"/>
    </source>
</evidence>
<dbReference type="Pfam" id="PF10633">
    <property type="entry name" value="NPCBM_assoc"/>
    <property type="match status" value="1"/>
</dbReference>
<evidence type="ECO:0000256" key="3">
    <source>
        <dbReference type="ARBA" id="ARBA00022801"/>
    </source>
</evidence>
<comment type="catalytic activity">
    <reaction evidence="5">
        <text>Hydrolysis of terminal, non-reducing alpha-D-galactose residues in alpha-D-galactosides, including galactose oligosaccharides, galactomannans and galactolipids.</text>
        <dbReference type="EC" id="3.2.1.22"/>
    </reaction>
</comment>
<dbReference type="PANTHER" id="PTHR11452:SF75">
    <property type="entry name" value="ALPHA-GALACTOSIDASE MEL1"/>
    <property type="match status" value="1"/>
</dbReference>
<dbReference type="EC" id="3.2.1.22" evidence="5"/>
<organism evidence="8 9">
    <name type="scientific">Herbiconiux aconitum</name>
    <dbReference type="NCBI Taxonomy" id="2970913"/>
    <lineage>
        <taxon>Bacteria</taxon>
        <taxon>Bacillati</taxon>
        <taxon>Actinomycetota</taxon>
        <taxon>Actinomycetes</taxon>
        <taxon>Micrococcales</taxon>
        <taxon>Microbacteriaceae</taxon>
        <taxon>Herbiconiux</taxon>
    </lineage>
</organism>
<evidence type="ECO:0000256" key="1">
    <source>
        <dbReference type="ARBA" id="ARBA00009743"/>
    </source>
</evidence>
<comment type="caution">
    <text evidence="8">The sequence shown here is derived from an EMBL/GenBank/DDBJ whole genome shotgun (WGS) entry which is preliminary data.</text>
</comment>
<dbReference type="SUPFAM" id="SSF51011">
    <property type="entry name" value="Glycosyl hydrolase domain"/>
    <property type="match status" value="1"/>
</dbReference>
<dbReference type="RefSeq" id="WP_259508541.1">
    <property type="nucleotide sequence ID" value="NZ_JANLCM010000002.1"/>
</dbReference>
<accession>A0ABT2GS64</accession>
<dbReference type="InterPro" id="IPR038637">
    <property type="entry name" value="NPCBM_sf"/>
</dbReference>
<dbReference type="InterPro" id="IPR017853">
    <property type="entry name" value="GH"/>
</dbReference>
<evidence type="ECO:0000256" key="5">
    <source>
        <dbReference type="RuleBase" id="RU361168"/>
    </source>
</evidence>
<dbReference type="InterPro" id="IPR008979">
    <property type="entry name" value="Galactose-bd-like_sf"/>
</dbReference>
<dbReference type="InterPro" id="IPR013222">
    <property type="entry name" value="Glyco_hyd_98_carb-bd"/>
</dbReference>
<dbReference type="EMBL" id="JANLCM010000002">
    <property type="protein sequence ID" value="MCS5719068.1"/>
    <property type="molecule type" value="Genomic_DNA"/>
</dbReference>
<evidence type="ECO:0000256" key="4">
    <source>
        <dbReference type="ARBA" id="ARBA00023295"/>
    </source>
</evidence>
<feature type="signal peptide" evidence="6">
    <location>
        <begin position="1"/>
        <end position="25"/>
    </location>
</feature>
<keyword evidence="5" id="KW-1015">Disulfide bond</keyword>
<dbReference type="InterPro" id="IPR013783">
    <property type="entry name" value="Ig-like_fold"/>
</dbReference>
<dbReference type="Gene3D" id="2.60.40.1180">
    <property type="entry name" value="Golgi alpha-mannosidase II"/>
    <property type="match status" value="1"/>
</dbReference>
<dbReference type="CDD" id="cd14792">
    <property type="entry name" value="GH27"/>
    <property type="match status" value="1"/>
</dbReference>
<dbReference type="Gene3D" id="3.20.20.70">
    <property type="entry name" value="Aldolase class I"/>
    <property type="match status" value="1"/>
</dbReference>
<evidence type="ECO:0000313" key="9">
    <source>
        <dbReference type="Proteomes" id="UP001165584"/>
    </source>
</evidence>
<keyword evidence="9" id="KW-1185">Reference proteome</keyword>
<name>A0ABT2GS64_9MICO</name>
<reference evidence="8" key="1">
    <citation type="submission" date="2022-08" db="EMBL/GenBank/DDBJ databases">
        <authorList>
            <person name="Deng Y."/>
            <person name="Han X.-F."/>
            <person name="Zhang Y.-Q."/>
        </authorList>
    </citation>
    <scope>NUCLEOTIDE SEQUENCE</scope>
    <source>
        <strain evidence="8">CPCC 205763</strain>
    </source>
</reference>
<feature type="domain" description="Glycosyl hydrolase family 98 putative carbohydrate-binding module" evidence="7">
    <location>
        <begin position="550"/>
        <end position="694"/>
    </location>
</feature>
<gene>
    <name evidence="8" type="ORF">N1027_13075</name>
</gene>
<dbReference type="Pfam" id="PF08305">
    <property type="entry name" value="NPCBM"/>
    <property type="match status" value="1"/>
</dbReference>
<evidence type="ECO:0000259" key="7">
    <source>
        <dbReference type="SMART" id="SM00776"/>
    </source>
</evidence>
<proteinExistence type="inferred from homology"/>
<keyword evidence="4 5" id="KW-0326">Glycosidase</keyword>
<evidence type="ECO:0000313" key="8">
    <source>
        <dbReference type="EMBL" id="MCS5719068.1"/>
    </source>
</evidence>
<dbReference type="Pfam" id="PF16499">
    <property type="entry name" value="Melibiase_2"/>
    <property type="match status" value="1"/>
</dbReference>
<dbReference type="InterPro" id="IPR041233">
    <property type="entry name" value="Melibiase_C"/>
</dbReference>
<dbReference type="InterPro" id="IPR013780">
    <property type="entry name" value="Glyco_hydro_b"/>
</dbReference>
<dbReference type="SUPFAM" id="SSF49785">
    <property type="entry name" value="Galactose-binding domain-like"/>
    <property type="match status" value="1"/>
</dbReference>
<keyword evidence="2 6" id="KW-0732">Signal</keyword>
<sequence>MAAATVTTLALVGVALPAAASAASAPPDAVPRSVSDPSLSPTPYQGWNTYYGLGGDFSTTEVLDVADFLVSSGLAASGYDIVWLDGGWQADTPRGDDGLLQGDPERFPEGMKALADAIHERGLRAGIYTDAGPYIPGSCGLGSYGHYQTDADTFAAWGYDAVKVDFLCGITADLDPQTVYTEFAEALRNNSSGRPIIFNLCNPVTSPDWGDYPEEQQSTHSWSYAPGIAESWRTYTDSGFVGMMKYSDMLRNYDANARHPEAAGPGHWNDPDYVGPELGMTDEEFRTQMTLWSVAAAPLVIASDPRTLSATSLATLMDPEMLAINQDSLGRQAVRVGEAGDTETWLKPLADGSVAVALLNRSDAPAQISVETDALGLKGSRFTVADAWTDAVTESKRTVRAAVAAHGTSLLRISPARGLPGVPRITVDAPTVTAVDGATIDPSGAVLVAGGSTLTTEVTVHNDGLTPVVLPTITLAAPEGWVATPTGRKPHLVAPGHSADAAFTIAVPADAPVGTSAANASVAFRPLVLHSATTTVSSPPLTVTIAPAPPSGTEIALSHHQWVSGTSGWMEPTIDQSVGGGNPITVAGTTYGTGIGVASPSDIRYYLGGRCTTLTGVAGIDDVVGTVGPDGGTATFEVSGDGAPLWQSGTVARGSANAFEVDLSGVDELVLHVGDAGDGGYNDRANWADPLITCE</sequence>
<dbReference type="SMART" id="SM00776">
    <property type="entry name" value="NPCBM"/>
    <property type="match status" value="1"/>
</dbReference>
<dbReference type="Gene3D" id="2.60.120.1060">
    <property type="entry name" value="NPCBM/NEW2 domain"/>
    <property type="match status" value="1"/>
</dbReference>
<keyword evidence="3 5" id="KW-0378">Hydrolase</keyword>
<dbReference type="InterPro" id="IPR013785">
    <property type="entry name" value="Aldolase_TIM"/>
</dbReference>
<dbReference type="Gene3D" id="2.60.40.10">
    <property type="entry name" value="Immunoglobulins"/>
    <property type="match status" value="1"/>
</dbReference>
<dbReference type="Proteomes" id="UP001165584">
    <property type="component" value="Unassembled WGS sequence"/>
</dbReference>
<dbReference type="Pfam" id="PF17801">
    <property type="entry name" value="Melibiase_C"/>
    <property type="match status" value="1"/>
</dbReference>
<feature type="chain" id="PRO_5046624925" description="Alpha-galactosidase" evidence="6">
    <location>
        <begin position="26"/>
        <end position="695"/>
    </location>
</feature>
<dbReference type="InterPro" id="IPR018905">
    <property type="entry name" value="A-galactase_NEW3"/>
</dbReference>
<dbReference type="PANTHER" id="PTHR11452">
    <property type="entry name" value="ALPHA-GALACTOSIDASE/ALPHA-N-ACETYLGALACTOSAMINIDASE"/>
    <property type="match status" value="1"/>
</dbReference>